<evidence type="ECO:0000259" key="4">
    <source>
        <dbReference type="SMART" id="SM00962"/>
    </source>
</evidence>
<dbReference type="STRING" id="981085.W9R3R5"/>
<dbReference type="InterPro" id="IPR036891">
    <property type="entry name" value="Signal_recog_part_SRP54_M_sf"/>
</dbReference>
<dbReference type="InterPro" id="IPR036225">
    <property type="entry name" value="SRP/SRP_N"/>
</dbReference>
<dbReference type="eggNOG" id="KOG0780">
    <property type="taxonomic scope" value="Eukaryota"/>
</dbReference>
<dbReference type="Pfam" id="PF00448">
    <property type="entry name" value="SRP54"/>
    <property type="match status" value="1"/>
</dbReference>
<feature type="domain" description="SRP54-type proteins GTP-binding" evidence="4">
    <location>
        <begin position="174"/>
        <end position="344"/>
    </location>
</feature>
<keyword evidence="3" id="KW-0342">GTP-binding</keyword>
<dbReference type="GO" id="GO:0005829">
    <property type="term" value="C:cytosol"/>
    <property type="evidence" value="ECO:0007669"/>
    <property type="project" value="TreeGrafter"/>
</dbReference>
<dbReference type="GO" id="GO:0003924">
    <property type="term" value="F:GTPase activity"/>
    <property type="evidence" value="ECO:0007669"/>
    <property type="project" value="InterPro"/>
</dbReference>
<dbReference type="PANTHER" id="PTHR11564:SF5">
    <property type="entry name" value="SIGNAL RECOGNITION PARTICLE SUBUNIT SRP54"/>
    <property type="match status" value="1"/>
</dbReference>
<reference evidence="6" key="1">
    <citation type="submission" date="2013-01" db="EMBL/GenBank/DDBJ databases">
        <title>Draft Genome Sequence of a Mulberry Tree, Morus notabilis C.K. Schneid.</title>
        <authorList>
            <person name="He N."/>
            <person name="Zhao S."/>
        </authorList>
    </citation>
    <scope>NUCLEOTIDE SEQUENCE</scope>
</reference>
<dbReference type="GO" id="GO:0030942">
    <property type="term" value="F:endoplasmic reticulum signal peptide binding"/>
    <property type="evidence" value="ECO:0007669"/>
    <property type="project" value="TreeGrafter"/>
</dbReference>
<proteinExistence type="predicted"/>
<name>W9R3R5_9ROSA</name>
<keyword evidence="6" id="KW-1185">Reference proteome</keyword>
<dbReference type="GO" id="GO:0005525">
    <property type="term" value="F:GTP binding"/>
    <property type="evidence" value="ECO:0007669"/>
    <property type="project" value="UniProtKB-KW"/>
</dbReference>
<dbReference type="SUPFAM" id="SSF52540">
    <property type="entry name" value="P-loop containing nucleoside triphosphate hydrolases"/>
    <property type="match status" value="1"/>
</dbReference>
<evidence type="ECO:0000313" key="5">
    <source>
        <dbReference type="EMBL" id="EXB67272.1"/>
    </source>
</evidence>
<dbReference type="GO" id="GO:0006616">
    <property type="term" value="P:SRP-dependent cotranslational protein targeting to membrane, translocation"/>
    <property type="evidence" value="ECO:0007669"/>
    <property type="project" value="TreeGrafter"/>
</dbReference>
<evidence type="ECO:0000256" key="1">
    <source>
        <dbReference type="ARBA" id="ARBA00004496"/>
    </source>
</evidence>
<protein>
    <submittedName>
        <fullName evidence="5">Signal recognition particle 54 kDa protein 2</fullName>
    </submittedName>
</protein>
<keyword evidence="2" id="KW-0547">Nucleotide-binding</keyword>
<accession>W9R3R5</accession>
<dbReference type="SUPFAM" id="SSF47446">
    <property type="entry name" value="Signal peptide-binding domain"/>
    <property type="match status" value="1"/>
</dbReference>
<dbReference type="GO" id="GO:0008312">
    <property type="term" value="F:7S RNA binding"/>
    <property type="evidence" value="ECO:0007669"/>
    <property type="project" value="InterPro"/>
</dbReference>
<dbReference type="Gene3D" id="3.40.50.300">
    <property type="entry name" value="P-loop containing nucleotide triphosphate hydrolases"/>
    <property type="match status" value="1"/>
</dbReference>
<dbReference type="PANTHER" id="PTHR11564">
    <property type="entry name" value="SIGNAL RECOGNITION PARTICLE 54K PROTEIN SRP54"/>
    <property type="match status" value="1"/>
</dbReference>
<dbReference type="Gene3D" id="1.20.120.140">
    <property type="entry name" value="Signal recognition particle SRP54, nucleotide-binding domain"/>
    <property type="match status" value="1"/>
</dbReference>
<dbReference type="Pfam" id="PF02881">
    <property type="entry name" value="SRP54_N"/>
    <property type="match status" value="1"/>
</dbReference>
<dbReference type="InterPro" id="IPR027417">
    <property type="entry name" value="P-loop_NTPase"/>
</dbReference>
<dbReference type="SMART" id="SM00962">
    <property type="entry name" value="SRP54"/>
    <property type="match status" value="1"/>
</dbReference>
<dbReference type="SUPFAM" id="SSF47364">
    <property type="entry name" value="Domain of the SRP/SRP receptor G-proteins"/>
    <property type="match status" value="1"/>
</dbReference>
<evidence type="ECO:0000256" key="3">
    <source>
        <dbReference type="ARBA" id="ARBA00023134"/>
    </source>
</evidence>
<dbReference type="GO" id="GO:0005786">
    <property type="term" value="C:signal recognition particle, endoplasmic reticulum targeting"/>
    <property type="evidence" value="ECO:0007669"/>
    <property type="project" value="TreeGrafter"/>
</dbReference>
<dbReference type="InterPro" id="IPR013822">
    <property type="entry name" value="Signal_recog_particl_SRP54_hlx"/>
</dbReference>
<evidence type="ECO:0000256" key="2">
    <source>
        <dbReference type="ARBA" id="ARBA00022741"/>
    </source>
</evidence>
<dbReference type="Proteomes" id="UP000030645">
    <property type="component" value="Unassembled WGS sequence"/>
</dbReference>
<gene>
    <name evidence="5" type="ORF">L484_025752</name>
</gene>
<dbReference type="InterPro" id="IPR042101">
    <property type="entry name" value="SRP54_N_sf"/>
</dbReference>
<dbReference type="InterPro" id="IPR022941">
    <property type="entry name" value="SRP54"/>
</dbReference>
<evidence type="ECO:0000313" key="6">
    <source>
        <dbReference type="Proteomes" id="UP000030645"/>
    </source>
</evidence>
<dbReference type="EMBL" id="KE344562">
    <property type="protein sequence ID" value="EXB67272.1"/>
    <property type="molecule type" value="Genomic_DNA"/>
</dbReference>
<organism evidence="5 6">
    <name type="scientific">Morus notabilis</name>
    <dbReference type="NCBI Taxonomy" id="981085"/>
    <lineage>
        <taxon>Eukaryota</taxon>
        <taxon>Viridiplantae</taxon>
        <taxon>Streptophyta</taxon>
        <taxon>Embryophyta</taxon>
        <taxon>Tracheophyta</taxon>
        <taxon>Spermatophyta</taxon>
        <taxon>Magnoliopsida</taxon>
        <taxon>eudicotyledons</taxon>
        <taxon>Gunneridae</taxon>
        <taxon>Pentapetalae</taxon>
        <taxon>rosids</taxon>
        <taxon>fabids</taxon>
        <taxon>Rosales</taxon>
        <taxon>Moraceae</taxon>
        <taxon>Moreae</taxon>
        <taxon>Morus</taxon>
    </lineage>
</organism>
<sequence>MHLLLSQHSFLLLHPSFNNFSSDPNPNPSDADPSSRRSLNNNTSHFSLVVSFFTHNSRITITLLPYAAFLLNLGGTPVVTTLTVGLMISYILDSLNFKSGAFVRNERNERVSIGFPLDEKVLGQCLNVIARALLLADVHIKLVRYLQSNVKNTVNFNDLAAGHNKRKIIQHVRSGKTTTFMKYAHYHQYRKGWKPALVCADTFRAGAFDQLKQNAAKAKIPFYGSYMESDPVKIAVEGVERFKEENFYLIIVDTSGCHKQEAALFEEMRQVSKATKPDLIVFVMDSSIGQSAFDQAQAFKQSVLVGAVFSMIPGFKAKVMPEGDGKEGQAKFKCYLTMMDSMTSEGK</sequence>
<dbReference type="AlphaFoldDB" id="W9R3R5"/>
<comment type="subcellular location">
    <subcellularLocation>
        <location evidence="1">Cytoplasm</location>
    </subcellularLocation>
</comment>
<dbReference type="InterPro" id="IPR000897">
    <property type="entry name" value="SRP54_GTPase_dom"/>
</dbReference>